<dbReference type="PROSITE" id="PS00705">
    <property type="entry name" value="PROK_CO2_ANHYDRASE_2"/>
    <property type="match status" value="1"/>
</dbReference>
<sequence length="218" mass="24462">MDSYEELLEGYKIFRAEYLEKKYEAYRTWASKGQAPKVLIIGCSDSRVNPAILTHAGLGEIFVVNNVANIVPPYEKGESHHKSLGAAIQYAVNHIKVEHIIVMGHSGCGGIAALMAEKPEDRFDTGEDDYIADWVGILAPAREAVLENCDPEGDHEECLRLAEMEGALVSIQNLAGYPWVRQAVQDKTLTLHAWYFHVDSGELLSYRPEEGRFRRLCR</sequence>
<evidence type="ECO:0000256" key="4">
    <source>
        <dbReference type="ARBA" id="ARBA00022833"/>
    </source>
</evidence>
<accession>A0A1G7ABM7</accession>
<dbReference type="SMART" id="SM00947">
    <property type="entry name" value="Pro_CA"/>
    <property type="match status" value="1"/>
</dbReference>
<feature type="binding site" evidence="7">
    <location>
        <position position="43"/>
    </location>
    <ligand>
        <name>Zn(2+)</name>
        <dbReference type="ChEBI" id="CHEBI:29105"/>
    </ligand>
</feature>
<evidence type="ECO:0000256" key="2">
    <source>
        <dbReference type="ARBA" id="ARBA00012925"/>
    </source>
</evidence>
<comment type="similarity">
    <text evidence="1 8">Belongs to the beta-class carbonic anhydrase family.</text>
</comment>
<keyword evidence="5 8" id="KW-0456">Lyase</keyword>
<evidence type="ECO:0000256" key="8">
    <source>
        <dbReference type="RuleBase" id="RU003956"/>
    </source>
</evidence>
<organism evidence="9 10">
    <name type="scientific">Kordiimonas lacus</name>
    <dbReference type="NCBI Taxonomy" id="637679"/>
    <lineage>
        <taxon>Bacteria</taxon>
        <taxon>Pseudomonadati</taxon>
        <taxon>Pseudomonadota</taxon>
        <taxon>Alphaproteobacteria</taxon>
        <taxon>Kordiimonadales</taxon>
        <taxon>Kordiimonadaceae</taxon>
        <taxon>Kordiimonas</taxon>
    </lineage>
</organism>
<dbReference type="PROSITE" id="PS00704">
    <property type="entry name" value="PROK_CO2_ANHYDRASE_1"/>
    <property type="match status" value="1"/>
</dbReference>
<dbReference type="SUPFAM" id="SSF53056">
    <property type="entry name" value="beta-carbonic anhydrase, cab"/>
    <property type="match status" value="1"/>
</dbReference>
<feature type="binding site" evidence="7">
    <location>
        <position position="45"/>
    </location>
    <ligand>
        <name>Zn(2+)</name>
        <dbReference type="ChEBI" id="CHEBI:29105"/>
    </ligand>
</feature>
<dbReference type="InterPro" id="IPR036874">
    <property type="entry name" value="Carbonic_anhydrase_sf"/>
</dbReference>
<dbReference type="EC" id="4.2.1.1" evidence="2 8"/>
<dbReference type="GO" id="GO:0015976">
    <property type="term" value="P:carbon utilization"/>
    <property type="evidence" value="ECO:0007669"/>
    <property type="project" value="InterPro"/>
</dbReference>
<proteinExistence type="inferred from homology"/>
<dbReference type="InterPro" id="IPR015892">
    <property type="entry name" value="Carbonic_anhydrase_CS"/>
</dbReference>
<dbReference type="PANTHER" id="PTHR11002:SF76">
    <property type="entry name" value="CARBONIC ANHYDRASE"/>
    <property type="match status" value="1"/>
</dbReference>
<dbReference type="Proteomes" id="UP000183685">
    <property type="component" value="Unassembled WGS sequence"/>
</dbReference>
<dbReference type="EMBL" id="FNAK01000004">
    <property type="protein sequence ID" value="SDE11455.1"/>
    <property type="molecule type" value="Genomic_DNA"/>
</dbReference>
<keyword evidence="4 7" id="KW-0862">Zinc</keyword>
<evidence type="ECO:0000256" key="1">
    <source>
        <dbReference type="ARBA" id="ARBA00006217"/>
    </source>
</evidence>
<evidence type="ECO:0000256" key="5">
    <source>
        <dbReference type="ARBA" id="ARBA00023239"/>
    </source>
</evidence>
<dbReference type="GO" id="GO:0004089">
    <property type="term" value="F:carbonate dehydratase activity"/>
    <property type="evidence" value="ECO:0007669"/>
    <property type="project" value="UniProtKB-UniRule"/>
</dbReference>
<gene>
    <name evidence="9" type="ORF">SAMN04488071_2145</name>
</gene>
<evidence type="ECO:0000256" key="7">
    <source>
        <dbReference type="PIRSR" id="PIRSR601765-1"/>
    </source>
</evidence>
<dbReference type="AlphaFoldDB" id="A0A1G7ABM7"/>
<evidence type="ECO:0000256" key="6">
    <source>
        <dbReference type="ARBA" id="ARBA00048348"/>
    </source>
</evidence>
<reference evidence="9 10" key="1">
    <citation type="submission" date="2016-10" db="EMBL/GenBank/DDBJ databases">
        <authorList>
            <person name="de Groot N.N."/>
        </authorList>
    </citation>
    <scope>NUCLEOTIDE SEQUENCE [LARGE SCALE GENOMIC DNA]</scope>
    <source>
        <strain evidence="9 10">CGMCC 1.9109</strain>
    </source>
</reference>
<keyword evidence="3 7" id="KW-0479">Metal-binding</keyword>
<feature type="binding site" evidence="7">
    <location>
        <position position="105"/>
    </location>
    <ligand>
        <name>Zn(2+)</name>
        <dbReference type="ChEBI" id="CHEBI:29105"/>
    </ligand>
</feature>
<dbReference type="PANTHER" id="PTHR11002">
    <property type="entry name" value="CARBONIC ANHYDRASE"/>
    <property type="match status" value="1"/>
</dbReference>
<dbReference type="RefSeq" id="WP_068303869.1">
    <property type="nucleotide sequence ID" value="NZ_DAIOMO010000004.1"/>
</dbReference>
<feature type="binding site" evidence="7">
    <location>
        <position position="108"/>
    </location>
    <ligand>
        <name>Zn(2+)</name>
        <dbReference type="ChEBI" id="CHEBI:29105"/>
    </ligand>
</feature>
<comment type="catalytic activity">
    <reaction evidence="6 8">
        <text>hydrogencarbonate + H(+) = CO2 + H2O</text>
        <dbReference type="Rhea" id="RHEA:10748"/>
        <dbReference type="ChEBI" id="CHEBI:15377"/>
        <dbReference type="ChEBI" id="CHEBI:15378"/>
        <dbReference type="ChEBI" id="CHEBI:16526"/>
        <dbReference type="ChEBI" id="CHEBI:17544"/>
        <dbReference type="EC" id="4.2.1.1"/>
    </reaction>
</comment>
<keyword evidence="10" id="KW-1185">Reference proteome</keyword>
<dbReference type="Gene3D" id="3.40.1050.10">
    <property type="entry name" value="Carbonic anhydrase"/>
    <property type="match status" value="1"/>
</dbReference>
<dbReference type="Pfam" id="PF00484">
    <property type="entry name" value="Pro_CA"/>
    <property type="match status" value="1"/>
</dbReference>
<evidence type="ECO:0000256" key="3">
    <source>
        <dbReference type="ARBA" id="ARBA00022723"/>
    </source>
</evidence>
<dbReference type="InterPro" id="IPR001765">
    <property type="entry name" value="Carbonic_anhydrase"/>
</dbReference>
<comment type="cofactor">
    <cofactor evidence="7">
        <name>Zn(2+)</name>
        <dbReference type="ChEBI" id="CHEBI:29105"/>
    </cofactor>
    <text evidence="7">Binds 1 zinc ion per subunit.</text>
</comment>
<name>A0A1G7ABM7_9PROT</name>
<evidence type="ECO:0000313" key="10">
    <source>
        <dbReference type="Proteomes" id="UP000183685"/>
    </source>
</evidence>
<dbReference type="STRING" id="637679.GCA_001550055_01712"/>
<dbReference type="GO" id="GO:0008270">
    <property type="term" value="F:zinc ion binding"/>
    <property type="evidence" value="ECO:0007669"/>
    <property type="project" value="UniProtKB-UniRule"/>
</dbReference>
<comment type="function">
    <text evidence="8">Reversible hydration of carbon dioxide.</text>
</comment>
<protein>
    <recommendedName>
        <fullName evidence="2 8">Carbonic anhydrase</fullName>
        <ecNumber evidence="2 8">4.2.1.1</ecNumber>
    </recommendedName>
    <alternativeName>
        <fullName evidence="8">Carbonate dehydratase</fullName>
    </alternativeName>
</protein>
<dbReference type="OrthoDB" id="9797527at2"/>
<evidence type="ECO:0000313" key="9">
    <source>
        <dbReference type="EMBL" id="SDE11455.1"/>
    </source>
</evidence>